<reference evidence="3" key="1">
    <citation type="journal article" date="2013" name="Philos. Trans. R. Soc. Lond., B, Biol. Sci.">
        <title>Functional endogenous viral elements in the genome of the parasitoid wasp Cotesia congregata: insights into the evolutionary dynamics of bracoviruses.</title>
        <authorList>
            <person name="Bezier A."/>
            <person name="Louis F."/>
            <person name="Jancek S."/>
            <person name="Periquet G."/>
            <person name="Theze J."/>
            <person name="Gyapay G."/>
            <person name="Musset K."/>
            <person name="Lesobre J."/>
            <person name="Lenoble P."/>
            <person name="Dupuy C."/>
            <person name="Gundersen-Rindal D."/>
            <person name="Herniou E.A.Drezen.J.M."/>
        </authorList>
    </citation>
    <scope>NUCLEOTIDE SEQUENCE</scope>
</reference>
<evidence type="ECO:0000256" key="1">
    <source>
        <dbReference type="SAM" id="MobiDB-lite"/>
    </source>
</evidence>
<feature type="compositionally biased region" description="Low complexity" evidence="1">
    <location>
        <begin position="43"/>
        <end position="60"/>
    </location>
</feature>
<evidence type="ECO:0000313" key="3">
    <source>
        <dbReference type="EMBL" id="CCQ71175.1"/>
    </source>
</evidence>
<evidence type="ECO:0000313" key="2">
    <source>
        <dbReference type="EMBL" id="CAG5092409.1"/>
    </source>
</evidence>
<gene>
    <name evidence="3" type="primary">bv24-1</name>
    <name evidence="2" type="ORF">HICCMSTLAB_LOCUS6123</name>
</gene>
<protein>
    <submittedName>
        <fullName evidence="2">Cc_bv24.1_29.6</fullName>
    </submittedName>
</protein>
<organism evidence="3">
    <name type="scientific">Cotesia congregata</name>
    <name type="common">Parasitoid wasp</name>
    <name type="synonym">Apanteles congregatus</name>
    <dbReference type="NCBI Taxonomy" id="51543"/>
    <lineage>
        <taxon>Eukaryota</taxon>
        <taxon>Metazoa</taxon>
        <taxon>Ecdysozoa</taxon>
        <taxon>Arthropoda</taxon>
        <taxon>Hexapoda</taxon>
        <taxon>Insecta</taxon>
        <taxon>Pterygota</taxon>
        <taxon>Neoptera</taxon>
        <taxon>Endopterygota</taxon>
        <taxon>Hymenoptera</taxon>
        <taxon>Apocrita</taxon>
        <taxon>Ichneumonoidea</taxon>
        <taxon>Braconidae</taxon>
        <taxon>Microgastrinae</taxon>
        <taxon>Cotesia</taxon>
    </lineage>
</organism>
<reference evidence="2" key="2">
    <citation type="submission" date="2021-04" db="EMBL/GenBank/DDBJ databases">
        <authorList>
            <person name="Chebbi M.A.C M."/>
        </authorList>
    </citation>
    <scope>NUCLEOTIDE SEQUENCE</scope>
</reference>
<sequence length="78" mass="8664">MDLSQNKYGQKPDSSSMGQRYPMLRAYLLAEPSEYNKIHNGPSASGYNNNNNSAFVSSTATYSGKRKHEDDGNTSQKK</sequence>
<dbReference type="AlphaFoldDB" id="S6CVP1"/>
<feature type="region of interest" description="Disordered" evidence="1">
    <location>
        <begin position="1"/>
        <end position="20"/>
    </location>
</feature>
<dbReference type="EMBL" id="CAJNRD030001120">
    <property type="protein sequence ID" value="CAG5092409.1"/>
    <property type="molecule type" value="Genomic_DNA"/>
</dbReference>
<accession>S6CVP1</accession>
<dbReference type="EMBL" id="HF586473">
    <property type="protein sequence ID" value="CCQ71175.1"/>
    <property type="molecule type" value="Genomic_DNA"/>
</dbReference>
<dbReference type="Proteomes" id="UP000786811">
    <property type="component" value="Unassembled WGS sequence"/>
</dbReference>
<evidence type="ECO:0000313" key="4">
    <source>
        <dbReference type="Proteomes" id="UP000786811"/>
    </source>
</evidence>
<keyword evidence="4" id="KW-1185">Reference proteome</keyword>
<feature type="region of interest" description="Disordered" evidence="1">
    <location>
        <begin position="36"/>
        <end position="78"/>
    </location>
</feature>
<feature type="compositionally biased region" description="Polar residues" evidence="1">
    <location>
        <begin position="1"/>
        <end position="18"/>
    </location>
</feature>
<proteinExistence type="predicted"/>
<name>S6CVP1_COTCN</name>